<sequence>MTSYTIPGMHIREHTFSVPLDWSAPNGPDRIDVFAREVVDPVRKDDDLPYLLYLQGGPGGKAPRPVEPTGWIGTALKTYRVILLDQRGTGRSTPISARRMESFESAEAGADYLACFRADSIIADAEHLRTTVFGGVKWSTLGQSYGGFLTLTYLSKAPEALTACYVTGGLASIDPDAAEVYRRTYPRVEAKNREFYRRYPHNVDRVAAIADRLAADDVRLPDGDRLTVRRFQTLGIGFGMKPGYERMHWLLDEAFDGDALSDTFLSQVMVESSYDGGPLFAALQESIYGSGQGATAWAAEAERARRPEFAEDARPVLFTGEMMYPWMFEEIRGLRPFRAAVEVLAARPRWSELYDLDRLAANDVPVAAAVYFDDMYVDSGLQLDTARRVGNVQAWVTNEYEHDGLGAERVFNRLTELVRSVGGGVRAD</sequence>
<dbReference type="GO" id="GO:0004177">
    <property type="term" value="F:aminopeptidase activity"/>
    <property type="evidence" value="ECO:0007669"/>
    <property type="project" value="UniProtKB-EC"/>
</dbReference>
<dbReference type="PRINTS" id="PR00793">
    <property type="entry name" value="PROAMNOPTASE"/>
</dbReference>
<dbReference type="AlphaFoldDB" id="A0A4R0K0R9"/>
<dbReference type="InterPro" id="IPR029058">
    <property type="entry name" value="AB_hydrolase_fold"/>
</dbReference>
<dbReference type="PANTHER" id="PTHR43248:SF2">
    <property type="entry name" value="PROLYL AMINOPEPTIDASE"/>
    <property type="match status" value="1"/>
</dbReference>
<evidence type="ECO:0000259" key="3">
    <source>
        <dbReference type="Pfam" id="PF00561"/>
    </source>
</evidence>
<keyword evidence="2 4" id="KW-0378">Hydrolase</keyword>
<evidence type="ECO:0000256" key="2">
    <source>
        <dbReference type="ARBA" id="ARBA00022801"/>
    </source>
</evidence>
<feature type="domain" description="AB hydrolase-1" evidence="3">
    <location>
        <begin position="51"/>
        <end position="197"/>
    </location>
</feature>
<dbReference type="EMBL" id="SJKD01000002">
    <property type="protein sequence ID" value="TCC51238.1"/>
    <property type="molecule type" value="Genomic_DNA"/>
</dbReference>
<dbReference type="Proteomes" id="UP000293342">
    <property type="component" value="Unassembled WGS sequence"/>
</dbReference>
<comment type="similarity">
    <text evidence="1">Belongs to the peptidase S33 family.</text>
</comment>
<dbReference type="InterPro" id="IPR051601">
    <property type="entry name" value="Serine_prot/Carboxylest_S33"/>
</dbReference>
<gene>
    <name evidence="4" type="ORF">E0H75_14045</name>
</gene>
<dbReference type="PANTHER" id="PTHR43248">
    <property type="entry name" value="2-SUCCINYL-6-HYDROXY-2,4-CYCLOHEXADIENE-1-CARBOXYLATE SYNTHASE"/>
    <property type="match status" value="1"/>
</dbReference>
<evidence type="ECO:0000313" key="5">
    <source>
        <dbReference type="Proteomes" id="UP000293342"/>
    </source>
</evidence>
<evidence type="ECO:0000256" key="1">
    <source>
        <dbReference type="ARBA" id="ARBA00010088"/>
    </source>
</evidence>
<name>A0A4R0K0R9_9ACTN</name>
<dbReference type="OrthoDB" id="9796770at2"/>
<comment type="caution">
    <text evidence="4">The sequence shown here is derived from an EMBL/GenBank/DDBJ whole genome shotgun (WGS) entry which is preliminary data.</text>
</comment>
<keyword evidence="5" id="KW-1185">Reference proteome</keyword>
<dbReference type="Pfam" id="PF00561">
    <property type="entry name" value="Abhydrolase_1"/>
    <property type="match status" value="1"/>
</dbReference>
<reference evidence="4 5" key="1">
    <citation type="submission" date="2019-02" db="EMBL/GenBank/DDBJ databases">
        <title>Kribbella capetownensis sp. nov. and Kribbella speibonae sp. nov., isolated from soil.</title>
        <authorList>
            <person name="Curtis S.M."/>
            <person name="Norton I."/>
            <person name="Everest G.J."/>
            <person name="Meyers P.R."/>
        </authorList>
    </citation>
    <scope>NUCLEOTIDE SEQUENCE [LARGE SCALE GENOMIC DNA]</scope>
    <source>
        <strain evidence="4 5">YM53</strain>
    </source>
</reference>
<proteinExistence type="inferred from homology"/>
<dbReference type="InterPro" id="IPR002410">
    <property type="entry name" value="Peptidase_S33"/>
</dbReference>
<dbReference type="SUPFAM" id="SSF53474">
    <property type="entry name" value="alpha/beta-Hydrolases"/>
    <property type="match status" value="1"/>
</dbReference>
<organism evidence="4 5">
    <name type="scientific">Kribbella capetownensis</name>
    <dbReference type="NCBI Taxonomy" id="1572659"/>
    <lineage>
        <taxon>Bacteria</taxon>
        <taxon>Bacillati</taxon>
        <taxon>Actinomycetota</taxon>
        <taxon>Actinomycetes</taxon>
        <taxon>Propionibacteriales</taxon>
        <taxon>Kribbellaceae</taxon>
        <taxon>Kribbella</taxon>
    </lineage>
</organism>
<accession>A0A4R0K0R9</accession>
<dbReference type="RefSeq" id="WP_131513922.1">
    <property type="nucleotide sequence ID" value="NZ_SJKD01000002.1"/>
</dbReference>
<evidence type="ECO:0000313" key="4">
    <source>
        <dbReference type="EMBL" id="TCC51238.1"/>
    </source>
</evidence>
<protein>
    <submittedName>
        <fullName evidence="4">Alpha/beta fold hydrolase</fullName>
    </submittedName>
</protein>
<dbReference type="GO" id="GO:0006508">
    <property type="term" value="P:proteolysis"/>
    <property type="evidence" value="ECO:0007669"/>
    <property type="project" value="InterPro"/>
</dbReference>
<dbReference type="InterPro" id="IPR000073">
    <property type="entry name" value="AB_hydrolase_1"/>
</dbReference>
<dbReference type="Gene3D" id="3.40.50.1820">
    <property type="entry name" value="alpha/beta hydrolase"/>
    <property type="match status" value="1"/>
</dbReference>